<dbReference type="Proteomes" id="UP001611263">
    <property type="component" value="Unassembled WGS sequence"/>
</dbReference>
<protein>
    <submittedName>
        <fullName evidence="3">DUF3068 domain-containing protein</fullName>
    </submittedName>
</protein>
<evidence type="ECO:0000256" key="1">
    <source>
        <dbReference type="SAM" id="MobiDB-lite"/>
    </source>
</evidence>
<dbReference type="GeneID" id="93507725"/>
<proteinExistence type="predicted"/>
<feature type="region of interest" description="Disordered" evidence="1">
    <location>
        <begin position="342"/>
        <end position="392"/>
    </location>
</feature>
<keyword evidence="2" id="KW-0472">Membrane</keyword>
<comment type="caution">
    <text evidence="3">The sequence shown here is derived from an EMBL/GenBank/DDBJ whole genome shotgun (WGS) entry which is preliminary data.</text>
</comment>
<dbReference type="Pfam" id="PF11271">
    <property type="entry name" value="PorA"/>
    <property type="match status" value="1"/>
</dbReference>
<accession>A0ABW7TSK0</accession>
<dbReference type="InterPro" id="IPR021424">
    <property type="entry name" value="PorA"/>
</dbReference>
<keyword evidence="2" id="KW-0812">Transmembrane</keyword>
<keyword evidence="4" id="KW-1185">Reference proteome</keyword>
<name>A0ABW7TSK0_9NOCA</name>
<sequence>MALSAGTRRTVACVLVGLGALLIVAALMIPTYTIGKMAKTPLDLEITTVAVNQPDQESLVLDSTSLTEEGRSAEVNENVPLVSQRFLTIEDPSDADQMTIQAGNTLRRIDKRGDTGVLSAYVDRVTIDRKTGEPVSTDPNGSIAMATNSKGESIAEPVHRTGLQYRFPIGTEKKTYPYFDVYAETSTDMEFVEETEINGTTVYHFRQNVPPTDLSKVSNLPTNKLSLPAAKWGLEGGDEPITMSRFYSNVRDLWVEPQTGTVVKGGEQLNIFYARSADKPEVPALKSHLVFDTDTVEAQLAIAKDNIDQLSLFGRILPIVLGVLGVIALIAGILLGVMGGGSGRPARAGGPSGSRPGGPAPAPAGSDAPTTTLPRSSGADAPTETIKMPKDL</sequence>
<evidence type="ECO:0000256" key="2">
    <source>
        <dbReference type="SAM" id="Phobius"/>
    </source>
</evidence>
<dbReference type="EMBL" id="JBIRUQ010000006">
    <property type="protein sequence ID" value="MFI1463795.1"/>
    <property type="molecule type" value="Genomic_DNA"/>
</dbReference>
<organism evidence="3 4">
    <name type="scientific">Nocardia carnea</name>
    <dbReference type="NCBI Taxonomy" id="37328"/>
    <lineage>
        <taxon>Bacteria</taxon>
        <taxon>Bacillati</taxon>
        <taxon>Actinomycetota</taxon>
        <taxon>Actinomycetes</taxon>
        <taxon>Mycobacteriales</taxon>
        <taxon>Nocardiaceae</taxon>
        <taxon>Nocardia</taxon>
    </lineage>
</organism>
<feature type="transmembrane region" description="Helical" evidence="2">
    <location>
        <begin position="316"/>
        <end position="337"/>
    </location>
</feature>
<evidence type="ECO:0000313" key="3">
    <source>
        <dbReference type="EMBL" id="MFI1463795.1"/>
    </source>
</evidence>
<keyword evidence="2" id="KW-1133">Transmembrane helix</keyword>
<gene>
    <name evidence="3" type="ORF">ACH4WX_24010</name>
</gene>
<dbReference type="RefSeq" id="WP_033246498.1">
    <property type="nucleotide sequence ID" value="NZ_JBIRUQ010000006.1"/>
</dbReference>
<reference evidence="3 4" key="1">
    <citation type="submission" date="2024-10" db="EMBL/GenBank/DDBJ databases">
        <title>The Natural Products Discovery Center: Release of the First 8490 Sequenced Strains for Exploring Actinobacteria Biosynthetic Diversity.</title>
        <authorList>
            <person name="Kalkreuter E."/>
            <person name="Kautsar S.A."/>
            <person name="Yang D."/>
            <person name="Bader C.D."/>
            <person name="Teijaro C.N."/>
            <person name="Fluegel L."/>
            <person name="Davis C.M."/>
            <person name="Simpson J.R."/>
            <person name="Lauterbach L."/>
            <person name="Steele A.D."/>
            <person name="Gui C."/>
            <person name="Meng S."/>
            <person name="Li G."/>
            <person name="Viehrig K."/>
            <person name="Ye F."/>
            <person name="Su P."/>
            <person name="Kiefer A.F."/>
            <person name="Nichols A."/>
            <person name="Cepeda A.J."/>
            <person name="Yan W."/>
            <person name="Fan B."/>
            <person name="Jiang Y."/>
            <person name="Adhikari A."/>
            <person name="Zheng C.-J."/>
            <person name="Schuster L."/>
            <person name="Cowan T.M."/>
            <person name="Smanski M.J."/>
            <person name="Chevrette M.G."/>
            <person name="De Carvalho L.P.S."/>
            <person name="Shen B."/>
        </authorList>
    </citation>
    <scope>NUCLEOTIDE SEQUENCE [LARGE SCALE GENOMIC DNA]</scope>
    <source>
        <strain evidence="3 4">NPDC020568</strain>
    </source>
</reference>
<evidence type="ECO:0000313" key="4">
    <source>
        <dbReference type="Proteomes" id="UP001611263"/>
    </source>
</evidence>